<dbReference type="VEuPathDB" id="TriTrypDB:TvY486_0804290"/>
<dbReference type="GO" id="GO:0005874">
    <property type="term" value="C:microtubule"/>
    <property type="evidence" value="ECO:0007669"/>
    <property type="project" value="UniProtKB-KW"/>
</dbReference>
<name>G0U166_TRYVY</name>
<comment type="similarity">
    <text evidence="3 4">Belongs to the TRAFAC class myosin-kinesin ATPase superfamily. Kinesin family.</text>
</comment>
<evidence type="ECO:0000313" key="7">
    <source>
        <dbReference type="EMBL" id="CCC49821.1"/>
    </source>
</evidence>
<keyword evidence="2 3" id="KW-0067">ATP-binding</keyword>
<dbReference type="InterPro" id="IPR019821">
    <property type="entry name" value="Kinesin_motor_CS"/>
</dbReference>
<proteinExistence type="inferred from homology"/>
<reference evidence="7" key="1">
    <citation type="journal article" date="2012" name="Proc. Natl. Acad. Sci. U.S.A.">
        <title>Antigenic diversity is generated by distinct evolutionary mechanisms in African trypanosome species.</title>
        <authorList>
            <person name="Jackson A.P."/>
            <person name="Berry A."/>
            <person name="Aslett M."/>
            <person name="Allison H.C."/>
            <person name="Burton P."/>
            <person name="Vavrova-Anderson J."/>
            <person name="Brown R."/>
            <person name="Browne H."/>
            <person name="Corton N."/>
            <person name="Hauser H."/>
            <person name="Gamble J."/>
            <person name="Gilderthorp R."/>
            <person name="Marcello L."/>
            <person name="McQuillan J."/>
            <person name="Otto T.D."/>
            <person name="Quail M.A."/>
            <person name="Sanders M.J."/>
            <person name="van Tonder A."/>
            <person name="Ginger M.L."/>
            <person name="Field M.C."/>
            <person name="Barry J.D."/>
            <person name="Hertz-Fowler C."/>
            <person name="Berriman M."/>
        </authorList>
    </citation>
    <scope>NUCLEOTIDE SEQUENCE</scope>
    <source>
        <strain evidence="7">Y486</strain>
    </source>
</reference>
<dbReference type="PRINTS" id="PR00380">
    <property type="entry name" value="KINESINHEAVY"/>
</dbReference>
<dbReference type="PROSITE" id="PS00411">
    <property type="entry name" value="KINESIN_MOTOR_1"/>
    <property type="match status" value="1"/>
</dbReference>
<dbReference type="AlphaFoldDB" id="G0U166"/>
<dbReference type="SMART" id="SM00129">
    <property type="entry name" value="KISc"/>
    <property type="match status" value="1"/>
</dbReference>
<organism evidence="7">
    <name type="scientific">Trypanosoma vivax (strain Y486)</name>
    <dbReference type="NCBI Taxonomy" id="1055687"/>
    <lineage>
        <taxon>Eukaryota</taxon>
        <taxon>Discoba</taxon>
        <taxon>Euglenozoa</taxon>
        <taxon>Kinetoplastea</taxon>
        <taxon>Metakinetoplastina</taxon>
        <taxon>Trypanosomatida</taxon>
        <taxon>Trypanosomatidae</taxon>
        <taxon>Trypanosoma</taxon>
        <taxon>Duttonella</taxon>
    </lineage>
</organism>
<accession>G0U166</accession>
<feature type="domain" description="Kinesin motor" evidence="6">
    <location>
        <begin position="6"/>
        <end position="396"/>
    </location>
</feature>
<keyword evidence="4" id="KW-0493">Microtubule</keyword>
<evidence type="ECO:0000256" key="4">
    <source>
        <dbReference type="RuleBase" id="RU000394"/>
    </source>
</evidence>
<dbReference type="InterPro" id="IPR011993">
    <property type="entry name" value="PH-like_dom_sf"/>
</dbReference>
<evidence type="ECO:0000256" key="1">
    <source>
        <dbReference type="ARBA" id="ARBA00022741"/>
    </source>
</evidence>
<dbReference type="InterPro" id="IPR001752">
    <property type="entry name" value="Kinesin_motor_dom"/>
</dbReference>
<dbReference type="GO" id="GO:0005875">
    <property type="term" value="C:microtubule associated complex"/>
    <property type="evidence" value="ECO:0007669"/>
    <property type="project" value="TreeGrafter"/>
</dbReference>
<dbReference type="Pfam" id="PF00225">
    <property type="entry name" value="Kinesin"/>
    <property type="match status" value="1"/>
</dbReference>
<evidence type="ECO:0000259" key="6">
    <source>
        <dbReference type="PROSITE" id="PS50067"/>
    </source>
</evidence>
<dbReference type="GO" id="GO:0005524">
    <property type="term" value="F:ATP binding"/>
    <property type="evidence" value="ECO:0007669"/>
    <property type="project" value="UniProtKB-UniRule"/>
</dbReference>
<feature type="coiled-coil region" evidence="5">
    <location>
        <begin position="548"/>
        <end position="575"/>
    </location>
</feature>
<sequence length="989" mass="110112">MATASPVTVGVRVRPKVEGALNAVFSSERSAQMACTVLSDTTLRISDNPNPDLGRTFTFAFDGVFDEETTQDEIYENLAMSAVDNVLSGTNATVLTYGQTGSGKTYTILGSRAECESSTEFITSDSGILLRALQDILHHASAQASSVHTVVGLSAVEIHLDKVRDLLSDSSNAAPLQISITRDIVLLPNVTYTQVSDLGGAVRAYLKASAKRTQRTTFANDESSRSHAIFSIEIFQQPITYASREPLSFAEYVSQRDKARVAQLERNGVRLQSHPLFSSASNPLFGNPEAPVIYSKLSLVDLAGSEKVRHSDIDDVVFTELKNINTSLTALGNVVHAIHTGSKHIPYRNSKLTSVLRDSFAAPNACIVLIVTVSPTVLTLNETLSSLHFADKMKMINVMPTTLNMSSSTCSETMDQFRLLLRTYEELVADLHIASCAHKFFVPQVPQLAMSDENYLLYDTIFRLRLPDSEARRMAIVTICDTLRTALGGKSEGLELSEEGKALHRELRDGIVRSWKQYAKTTYTNLNEVLEENDVIGLDEQRVWEETLENEITLYREARDTRRKLQQECDQLREGEQGNGKAVTVADSESGSQIEFQIEGSGDEPIENVDGHTDVNVSHEWEEDSQFWLQVTADAERIIELSKLRLEVSGLMLSNIRLLITLEEHQIQNQLVQERVLDVWRLSMAREVASGCASVYNEEESKRQHELGTLLARANVAGVGRAVHPFPYWMRRDTALGPKSRCNSNRRDKRKFTKFDDATLLEDIMSFMIMGGKIRKYDASGSAHQRLLYLKDKGGLQQLQWSVVGSLAPEGVLPVSSITNIFLGHVKEETKNTVCYQSFRITHRGKKMDAGAKEETLDFACDVLAEFEAWVIGIGQLTGLRPTFNEPMGLDKEQVAVGGLNESDLAFCVEWHILPSVYAEAQEQLIRRKRGSGLRLTPGELCILVRLDIFRSSAMWLRFYSEGLVVNPLPTLFCYVNAPQIKDASYLRV</sequence>
<evidence type="ECO:0000256" key="3">
    <source>
        <dbReference type="PROSITE-ProRule" id="PRU00283"/>
    </source>
</evidence>
<dbReference type="GO" id="GO:0007052">
    <property type="term" value="P:mitotic spindle organization"/>
    <property type="evidence" value="ECO:0007669"/>
    <property type="project" value="TreeGrafter"/>
</dbReference>
<dbReference type="PANTHER" id="PTHR47969">
    <property type="entry name" value="CHROMOSOME-ASSOCIATED KINESIN KIF4A-RELATED"/>
    <property type="match status" value="1"/>
</dbReference>
<dbReference type="InterPro" id="IPR036961">
    <property type="entry name" value="Kinesin_motor_dom_sf"/>
</dbReference>
<protein>
    <recommendedName>
        <fullName evidence="4">Kinesin-like protein</fullName>
    </recommendedName>
</protein>
<dbReference type="Gene3D" id="3.40.850.10">
    <property type="entry name" value="Kinesin motor domain"/>
    <property type="match status" value="1"/>
</dbReference>
<dbReference type="GO" id="GO:0008017">
    <property type="term" value="F:microtubule binding"/>
    <property type="evidence" value="ECO:0007669"/>
    <property type="project" value="InterPro"/>
</dbReference>
<dbReference type="Gene3D" id="2.30.29.30">
    <property type="entry name" value="Pleckstrin-homology domain (PH domain)/Phosphotyrosine-binding domain (PTB)"/>
    <property type="match status" value="1"/>
</dbReference>
<dbReference type="PROSITE" id="PS50067">
    <property type="entry name" value="KINESIN_MOTOR_2"/>
    <property type="match status" value="1"/>
</dbReference>
<dbReference type="OMA" id="YMDMGAS"/>
<evidence type="ECO:0000256" key="2">
    <source>
        <dbReference type="ARBA" id="ARBA00022840"/>
    </source>
</evidence>
<dbReference type="InterPro" id="IPR027640">
    <property type="entry name" value="Kinesin-like_fam"/>
</dbReference>
<dbReference type="GO" id="GO:0007018">
    <property type="term" value="P:microtubule-based movement"/>
    <property type="evidence" value="ECO:0007669"/>
    <property type="project" value="InterPro"/>
</dbReference>
<evidence type="ECO:0000256" key="5">
    <source>
        <dbReference type="SAM" id="Coils"/>
    </source>
</evidence>
<dbReference type="SUPFAM" id="SSF52540">
    <property type="entry name" value="P-loop containing nucleoside triphosphate hydrolases"/>
    <property type="match status" value="1"/>
</dbReference>
<dbReference type="GO" id="GO:0051231">
    <property type="term" value="P:spindle elongation"/>
    <property type="evidence" value="ECO:0007669"/>
    <property type="project" value="TreeGrafter"/>
</dbReference>
<dbReference type="GO" id="GO:0003777">
    <property type="term" value="F:microtubule motor activity"/>
    <property type="evidence" value="ECO:0007669"/>
    <property type="project" value="InterPro"/>
</dbReference>
<dbReference type="InterPro" id="IPR027417">
    <property type="entry name" value="P-loop_NTPase"/>
</dbReference>
<feature type="binding site" evidence="3">
    <location>
        <begin position="98"/>
        <end position="105"/>
    </location>
    <ligand>
        <name>ATP</name>
        <dbReference type="ChEBI" id="CHEBI:30616"/>
    </ligand>
</feature>
<dbReference type="PANTHER" id="PTHR47969:SF29">
    <property type="entry name" value="KINESIN-LIKE PROTEIN"/>
    <property type="match status" value="1"/>
</dbReference>
<keyword evidence="3 4" id="KW-0505">Motor protein</keyword>
<gene>
    <name evidence="7" type="ORF">TVY486_0804290</name>
</gene>
<keyword evidence="5" id="KW-0175">Coiled coil</keyword>
<dbReference type="EMBL" id="HE573024">
    <property type="protein sequence ID" value="CCC49821.1"/>
    <property type="molecule type" value="Genomic_DNA"/>
</dbReference>
<keyword evidence="1 3" id="KW-0547">Nucleotide-binding</keyword>